<proteinExistence type="predicted"/>
<dbReference type="AlphaFoldDB" id="A0A175W304"/>
<name>A0A175W304_9PEZI</name>
<dbReference type="InterPro" id="IPR046497">
    <property type="entry name" value="DUF6590"/>
</dbReference>
<evidence type="ECO:0000313" key="3">
    <source>
        <dbReference type="EMBL" id="KXX77374.1"/>
    </source>
</evidence>
<protein>
    <recommendedName>
        <fullName evidence="2">DUF6590 domain-containing protein</fullName>
    </recommendedName>
</protein>
<feature type="compositionally biased region" description="Basic and acidic residues" evidence="1">
    <location>
        <begin position="1"/>
        <end position="11"/>
    </location>
</feature>
<comment type="caution">
    <text evidence="3">The sequence shown here is derived from an EMBL/GenBank/DDBJ whole genome shotgun (WGS) entry which is preliminary data.</text>
</comment>
<dbReference type="Proteomes" id="UP000078237">
    <property type="component" value="Unassembled WGS sequence"/>
</dbReference>
<gene>
    <name evidence="3" type="ORF">MMYC01_206903</name>
</gene>
<dbReference type="OrthoDB" id="3559580at2759"/>
<evidence type="ECO:0000256" key="1">
    <source>
        <dbReference type="SAM" id="MobiDB-lite"/>
    </source>
</evidence>
<evidence type="ECO:0000259" key="2">
    <source>
        <dbReference type="Pfam" id="PF20233"/>
    </source>
</evidence>
<sequence>MDPSRQERWGEWGEWTADPAQDGYWRGGQDDQGNVSYGFLNPNTAEQTSPRGGDVEGIADSLSTINLSGQGTHYTQEADYTHRAEDPTGPAFPSSTAYHPTPSAGANAAYGAPSKNKGKATDPYAKSKLKGHRVQSGDKASSSKKPKPRPGKGYAETRPENPATSQVIQDPFYRKSGTPSGPDYTPAPDHTGIDPETYMGQAYGCGYSENPNENHLYNTYGSNYTPASGHDYVNPETYPGQAYEASSHGSTYVPGVSENSDADHRYDNKGSSAHHNAEENFEEGDRYGHHYRASGLEPGLSKFNPEDQLKEKHIPGYQSTAFASTGDPLTPTEDNGQLEAAVSQSDPYLTGAPTGPYHPGDPSSIPAAHGYPYPPYEIGSGHQTPRAPDQAVVGLTEEYQPLDNASAKLGLTRELEMHDGYVVAHSSMFRPGEVFKILWCEPLGAGPPRSEIITGWVGMQVNGKPFYQGFRRFIVVANDEGHCTCVPILTYEHKACTKRGVKPSKHGIIYQVGKKPRMVDGEPKLGFHPVRVDLYEKSEKLDKESRVNYAKLTTVEHNFRVFFIGRIVREDFESIVTPAIDQCWNRKRRHH</sequence>
<feature type="region of interest" description="Disordered" evidence="1">
    <location>
        <begin position="1"/>
        <end position="213"/>
    </location>
</feature>
<dbReference type="VEuPathDB" id="FungiDB:MMYC01_206903"/>
<reference evidence="3 4" key="1">
    <citation type="journal article" date="2016" name="Genome Announc.">
        <title>Genome Sequence of Madurella mycetomatis mm55, Isolated from a Human Mycetoma Case in Sudan.</title>
        <authorList>
            <person name="Smit S."/>
            <person name="Derks M.F."/>
            <person name="Bervoets S."/>
            <person name="Fahal A."/>
            <person name="van Leeuwen W."/>
            <person name="van Belkum A."/>
            <person name="van de Sande W.W."/>
        </authorList>
    </citation>
    <scope>NUCLEOTIDE SEQUENCE [LARGE SCALE GENOMIC DNA]</scope>
    <source>
        <strain evidence="4">mm55</strain>
    </source>
</reference>
<organism evidence="3 4">
    <name type="scientific">Madurella mycetomatis</name>
    <dbReference type="NCBI Taxonomy" id="100816"/>
    <lineage>
        <taxon>Eukaryota</taxon>
        <taxon>Fungi</taxon>
        <taxon>Dikarya</taxon>
        <taxon>Ascomycota</taxon>
        <taxon>Pezizomycotina</taxon>
        <taxon>Sordariomycetes</taxon>
        <taxon>Sordariomycetidae</taxon>
        <taxon>Sordariales</taxon>
        <taxon>Sordariales incertae sedis</taxon>
        <taxon>Madurella</taxon>
    </lineage>
</organism>
<dbReference type="PANTHER" id="PTHR35391">
    <property type="entry name" value="C2H2-TYPE DOMAIN-CONTAINING PROTEIN-RELATED"/>
    <property type="match status" value="1"/>
</dbReference>
<evidence type="ECO:0000313" key="4">
    <source>
        <dbReference type="Proteomes" id="UP000078237"/>
    </source>
</evidence>
<feature type="domain" description="DUF6590" evidence="2">
    <location>
        <begin position="427"/>
        <end position="575"/>
    </location>
</feature>
<feature type="compositionally biased region" description="Polar residues" evidence="1">
    <location>
        <begin position="31"/>
        <end position="50"/>
    </location>
</feature>
<dbReference type="Pfam" id="PF20233">
    <property type="entry name" value="DUF6590"/>
    <property type="match status" value="1"/>
</dbReference>
<feature type="region of interest" description="Disordered" evidence="1">
    <location>
        <begin position="237"/>
        <end position="275"/>
    </location>
</feature>
<feature type="compositionally biased region" description="Polar residues" evidence="1">
    <location>
        <begin position="61"/>
        <end position="75"/>
    </location>
</feature>
<dbReference type="PANTHER" id="PTHR35391:SF5">
    <property type="entry name" value="DUF6590 DOMAIN-CONTAINING PROTEIN"/>
    <property type="match status" value="1"/>
</dbReference>
<dbReference type="STRING" id="100816.A0A175W304"/>
<keyword evidence="4" id="KW-1185">Reference proteome</keyword>
<accession>A0A175W304</accession>
<dbReference type="EMBL" id="LCTW02000164">
    <property type="protein sequence ID" value="KXX77374.1"/>
    <property type="molecule type" value="Genomic_DNA"/>
</dbReference>